<evidence type="ECO:0000256" key="6">
    <source>
        <dbReference type="ARBA" id="ARBA00023125"/>
    </source>
</evidence>
<feature type="region of interest" description="Disordered" evidence="9">
    <location>
        <begin position="824"/>
        <end position="857"/>
    </location>
</feature>
<dbReference type="InterPro" id="IPR057743">
    <property type="entry name" value="Zfn_VAL1-3_N"/>
</dbReference>
<evidence type="ECO:0000259" key="11">
    <source>
        <dbReference type="PROSITE" id="PS51050"/>
    </source>
</evidence>
<keyword evidence="4" id="KW-0862">Zinc</keyword>
<feature type="compositionally biased region" description="Basic and acidic residues" evidence="9">
    <location>
        <begin position="581"/>
        <end position="591"/>
    </location>
</feature>
<dbReference type="PROSITE" id="PS50863">
    <property type="entry name" value="B3"/>
    <property type="match status" value="1"/>
</dbReference>
<evidence type="ECO:0000256" key="7">
    <source>
        <dbReference type="ARBA" id="ARBA00023163"/>
    </source>
</evidence>
<dbReference type="GO" id="GO:0005634">
    <property type="term" value="C:nucleus"/>
    <property type="evidence" value="ECO:0007669"/>
    <property type="project" value="UniProtKB-SubCell"/>
</dbReference>
<dbReference type="InterPro" id="IPR015300">
    <property type="entry name" value="DNA-bd_pseudobarrel_sf"/>
</dbReference>
<keyword evidence="5" id="KW-0805">Transcription regulation</keyword>
<evidence type="ECO:0000256" key="8">
    <source>
        <dbReference type="ARBA" id="ARBA00023242"/>
    </source>
</evidence>
<evidence type="ECO:0000256" key="3">
    <source>
        <dbReference type="ARBA" id="ARBA00022771"/>
    </source>
</evidence>
<dbReference type="Pfam" id="PF02362">
    <property type="entry name" value="B3"/>
    <property type="match status" value="1"/>
</dbReference>
<organism evidence="12 13">
    <name type="scientific">Taxus chinensis</name>
    <name type="common">Chinese yew</name>
    <name type="synonym">Taxus wallichiana var. chinensis</name>
    <dbReference type="NCBI Taxonomy" id="29808"/>
    <lineage>
        <taxon>Eukaryota</taxon>
        <taxon>Viridiplantae</taxon>
        <taxon>Streptophyta</taxon>
        <taxon>Embryophyta</taxon>
        <taxon>Tracheophyta</taxon>
        <taxon>Spermatophyta</taxon>
        <taxon>Pinopsida</taxon>
        <taxon>Pinidae</taxon>
        <taxon>Conifers II</taxon>
        <taxon>Cupressales</taxon>
        <taxon>Taxaceae</taxon>
        <taxon>Taxus</taxon>
    </lineage>
</organism>
<dbReference type="PROSITE" id="PS51050">
    <property type="entry name" value="ZF_CW"/>
    <property type="match status" value="1"/>
</dbReference>
<keyword evidence="13" id="KW-1185">Reference proteome</keyword>
<keyword evidence="2" id="KW-0479">Metal-binding</keyword>
<dbReference type="InterPro" id="IPR003340">
    <property type="entry name" value="B3_DNA-bd"/>
</dbReference>
<dbReference type="Gene3D" id="2.40.330.10">
    <property type="entry name" value="DNA-binding pseudobarrel domain"/>
    <property type="match status" value="1"/>
</dbReference>
<comment type="caution">
    <text evidence="12">The sequence shown here is derived from an EMBL/GenBank/DDBJ whole genome shotgun (WGS) entry which is preliminary data.</text>
</comment>
<sequence length="1015" mass="112067">MMEKVCWNAKCRGAASGGWRTGWLLRSGGAADLCDTCGSAYEKMRFCEMFHADEDGWKNCNTCKKRLHCGCIASIHSFTLLDAGGIECMGCASESGNMNYASSQIKHLTPFLISSQRQLDFPSKTWNEKMGARISQEPSPAQWRQIPTSRLPSTGQADLSSFREVHEMDKLNNIDKEENNIGEQLSASRLNRKDNGVLESKRVDHLKLNAVDYSGESRGVPEAVEGMNKSGYSSKETVQRIFSMEEGPKNVMTNSCLHSAVTDSLENLNCGEINAEQDDKNVSTLEDKVLELPETACMNISLGSLTSKDAVQTCYKTSPMALGLAMSSGFSEQSILPAAYFQYQQQCQALPKSSNPSPSTGSESSKDINTQIRVARVPGEGRGRNQLLPRYWPRSTDQELQLISGDLNSRITPLFEKTLSASDAGRIGRLVLPKACAEAYFPPISQPEGVPLAVQDAKGKDWVFQFRYWPNNNSRMYVLEGVTPCIQAMQLQAGDTVTFSRIDLEGKLVMGFRKASICTLSQEGQPPTSGIGPFFSTALNSGSIESISGYTLPSVNVKEETCIESLTGQTNASGTGFSWNKSDKAGGKSKDNSSQSLLPPNKKKSRNLCAKSKRLCMDNGDAVELKLAWEEAQDLLHPPPKAVPSIVMIEGHEFEEYEEPPVLCKRTFFMVSQSGDQDQWAQCDACGSWRRLPLAVNLPRRWTCSDNSWDPTRASCLASQEISSGEFEDFLRLNIASKKQKCADGVKAKNTSSGLQTLANAVVFDENGNEPPVIAQTTKHPRHRPGCTCIVCIQPPSGKGPKHKPTCTCNVCMTVKRRFKTLMMRRKKRQSERDAENARQRQIPMKEEGDVDPASQGKSMNQLVESGFQQGDQNTILNNIVLNGETQPTHMNLQGSYKGNRDNKEEFGVSKSQIDLNCHPEREEESSGGVGQISMLRLLQDANLPLDIYLKQQIPGLICQPGNMPMMGFQRNPSEQRLDEQSYILPAVQNTDRVSEEHLFLPGRLTSDLGTSSFQ</sequence>
<dbReference type="GO" id="GO:0003677">
    <property type="term" value="F:DNA binding"/>
    <property type="evidence" value="ECO:0007669"/>
    <property type="project" value="UniProtKB-KW"/>
</dbReference>
<dbReference type="GO" id="GO:0008270">
    <property type="term" value="F:zinc ion binding"/>
    <property type="evidence" value="ECO:0007669"/>
    <property type="project" value="UniProtKB-KW"/>
</dbReference>
<feature type="region of interest" description="Disordered" evidence="9">
    <location>
        <begin position="133"/>
        <end position="156"/>
    </location>
</feature>
<dbReference type="InterPro" id="IPR011124">
    <property type="entry name" value="Znf_CW"/>
</dbReference>
<dbReference type="SUPFAM" id="SSF101936">
    <property type="entry name" value="DNA-binding pseudobarrel domain"/>
    <property type="match status" value="1"/>
</dbReference>
<feature type="compositionally biased region" description="Low complexity" evidence="9">
    <location>
        <begin position="350"/>
        <end position="363"/>
    </location>
</feature>
<evidence type="ECO:0000256" key="1">
    <source>
        <dbReference type="ARBA" id="ARBA00004123"/>
    </source>
</evidence>
<dbReference type="GO" id="GO:0006355">
    <property type="term" value="P:regulation of DNA-templated transcription"/>
    <property type="evidence" value="ECO:0007669"/>
    <property type="project" value="UniProtKB-ARBA"/>
</dbReference>
<evidence type="ECO:0000256" key="2">
    <source>
        <dbReference type="ARBA" id="ARBA00022723"/>
    </source>
</evidence>
<evidence type="ECO:0000256" key="9">
    <source>
        <dbReference type="SAM" id="MobiDB-lite"/>
    </source>
</evidence>
<evidence type="ECO:0000256" key="4">
    <source>
        <dbReference type="ARBA" id="ARBA00022833"/>
    </source>
</evidence>
<keyword evidence="8" id="KW-0539">Nucleus</keyword>
<comment type="subcellular location">
    <subcellularLocation>
        <location evidence="1">Nucleus</location>
    </subcellularLocation>
</comment>
<gene>
    <name evidence="12" type="ORF">KI387_035786</name>
</gene>
<dbReference type="PANTHER" id="PTHR46245">
    <property type="entry name" value="B3 DOMAIN-CONTAINING PROTEIN OS07G0563300"/>
    <property type="match status" value="1"/>
</dbReference>
<evidence type="ECO:0000259" key="10">
    <source>
        <dbReference type="PROSITE" id="PS50863"/>
    </source>
</evidence>
<feature type="region of interest" description="Disordered" evidence="9">
    <location>
        <begin position="574"/>
        <end position="604"/>
    </location>
</feature>
<name>A0AA38FPQ9_TAXCH</name>
<keyword evidence="6" id="KW-0238">DNA-binding</keyword>
<dbReference type="PANTHER" id="PTHR46245:SF2">
    <property type="entry name" value="B3 DOMAIN-CONTAINING TRANSCRIPTION REPRESSOR VAL2"/>
    <property type="match status" value="1"/>
</dbReference>
<feature type="compositionally biased region" description="Polar residues" evidence="9">
    <location>
        <begin position="145"/>
        <end position="156"/>
    </location>
</feature>
<accession>A0AA38FPQ9</accession>
<keyword evidence="7" id="KW-0804">Transcription</keyword>
<feature type="non-terminal residue" evidence="12">
    <location>
        <position position="1"/>
    </location>
</feature>
<dbReference type="Pfam" id="PF07496">
    <property type="entry name" value="zf-CW"/>
    <property type="match status" value="1"/>
</dbReference>
<dbReference type="Pfam" id="PF25813">
    <property type="entry name" value="zf_VAL1_N"/>
    <property type="match status" value="1"/>
</dbReference>
<protein>
    <submittedName>
        <fullName evidence="12">Uncharacterized protein</fullName>
    </submittedName>
</protein>
<dbReference type="Proteomes" id="UP000824469">
    <property type="component" value="Unassembled WGS sequence"/>
</dbReference>
<evidence type="ECO:0000313" key="12">
    <source>
        <dbReference type="EMBL" id="KAH9307875.1"/>
    </source>
</evidence>
<keyword evidence="3" id="KW-0863">Zinc-finger</keyword>
<feature type="compositionally biased region" description="Basic and acidic residues" evidence="9">
    <location>
        <begin position="831"/>
        <end position="848"/>
    </location>
</feature>
<proteinExistence type="predicted"/>
<reference evidence="12 13" key="1">
    <citation type="journal article" date="2021" name="Nat. Plants">
        <title>The Taxus genome provides insights into paclitaxel biosynthesis.</title>
        <authorList>
            <person name="Xiong X."/>
            <person name="Gou J."/>
            <person name="Liao Q."/>
            <person name="Li Y."/>
            <person name="Zhou Q."/>
            <person name="Bi G."/>
            <person name="Li C."/>
            <person name="Du R."/>
            <person name="Wang X."/>
            <person name="Sun T."/>
            <person name="Guo L."/>
            <person name="Liang H."/>
            <person name="Lu P."/>
            <person name="Wu Y."/>
            <person name="Zhang Z."/>
            <person name="Ro D.K."/>
            <person name="Shang Y."/>
            <person name="Huang S."/>
            <person name="Yan J."/>
        </authorList>
    </citation>
    <scope>NUCLEOTIDE SEQUENCE [LARGE SCALE GENOMIC DNA]</scope>
    <source>
        <strain evidence="12">Ta-2019</strain>
    </source>
</reference>
<evidence type="ECO:0000313" key="13">
    <source>
        <dbReference type="Proteomes" id="UP000824469"/>
    </source>
</evidence>
<dbReference type="CDD" id="cd10017">
    <property type="entry name" value="B3_DNA"/>
    <property type="match status" value="1"/>
</dbReference>
<evidence type="ECO:0000256" key="5">
    <source>
        <dbReference type="ARBA" id="ARBA00023015"/>
    </source>
</evidence>
<dbReference type="Gene3D" id="3.30.40.100">
    <property type="match status" value="1"/>
</dbReference>
<feature type="domain" description="CW-type" evidence="11">
    <location>
        <begin position="674"/>
        <end position="724"/>
    </location>
</feature>
<feature type="region of interest" description="Disordered" evidence="9">
    <location>
        <begin position="350"/>
        <end position="371"/>
    </location>
</feature>
<dbReference type="FunFam" id="2.40.330.10:FF:000006">
    <property type="entry name" value="B3 domain-containing transcription repressor VAL1"/>
    <property type="match status" value="1"/>
</dbReference>
<dbReference type="SMART" id="SM01019">
    <property type="entry name" value="B3"/>
    <property type="match status" value="1"/>
</dbReference>
<dbReference type="EMBL" id="JAHRHJ020000007">
    <property type="protein sequence ID" value="KAH9307875.1"/>
    <property type="molecule type" value="Genomic_DNA"/>
</dbReference>
<dbReference type="OMA" id="PLETYMK"/>
<feature type="domain" description="TF-B3" evidence="10">
    <location>
        <begin position="415"/>
        <end position="516"/>
    </location>
</feature>
<dbReference type="AlphaFoldDB" id="A0AA38FPQ9"/>